<organism evidence="1">
    <name type="scientific">marine sediment metagenome</name>
    <dbReference type="NCBI Taxonomy" id="412755"/>
    <lineage>
        <taxon>unclassified sequences</taxon>
        <taxon>metagenomes</taxon>
        <taxon>ecological metagenomes</taxon>
    </lineage>
</organism>
<accession>A0A0F9GMP6</accession>
<dbReference type="AlphaFoldDB" id="A0A0F9GMP6"/>
<gene>
    <name evidence="1" type="ORF">LCGC14_2165510</name>
</gene>
<name>A0A0F9GMP6_9ZZZZ</name>
<reference evidence="1" key="1">
    <citation type="journal article" date="2015" name="Nature">
        <title>Complex archaea that bridge the gap between prokaryotes and eukaryotes.</title>
        <authorList>
            <person name="Spang A."/>
            <person name="Saw J.H."/>
            <person name="Jorgensen S.L."/>
            <person name="Zaremba-Niedzwiedzka K."/>
            <person name="Martijn J."/>
            <person name="Lind A.E."/>
            <person name="van Eijk R."/>
            <person name="Schleper C."/>
            <person name="Guy L."/>
            <person name="Ettema T.J."/>
        </authorList>
    </citation>
    <scope>NUCLEOTIDE SEQUENCE</scope>
</reference>
<protein>
    <submittedName>
        <fullName evidence="1">Uncharacterized protein</fullName>
    </submittedName>
</protein>
<evidence type="ECO:0000313" key="1">
    <source>
        <dbReference type="EMBL" id="KKL64392.1"/>
    </source>
</evidence>
<comment type="caution">
    <text evidence="1">The sequence shown here is derived from an EMBL/GenBank/DDBJ whole genome shotgun (WGS) entry which is preliminary data.</text>
</comment>
<proteinExistence type="predicted"/>
<dbReference type="EMBL" id="LAZR01027860">
    <property type="protein sequence ID" value="KKL64392.1"/>
    <property type="molecule type" value="Genomic_DNA"/>
</dbReference>
<sequence>MARKKALSSSFHEALRKHATEKIAVTVDGVEVMMPRYEAVQRRVMADAALETPNAATVQARKYLADRLDPVAQDGKGPAVVNINVLPGTQEEFVRKVVNLSGGGEVQPEHVLEALDDGEA</sequence>